<feature type="domain" description="Glycosyl hydrolase family 31 C-terminal" evidence="5">
    <location>
        <begin position="619"/>
        <end position="706"/>
    </location>
</feature>
<organism evidence="6 7">
    <name type="scientific">Leptothrix cholodnii (strain ATCC 51168 / LMG 8142 / SP-6)</name>
    <name type="common">Leptothrix discophora (strain SP-6)</name>
    <dbReference type="NCBI Taxonomy" id="395495"/>
    <lineage>
        <taxon>Bacteria</taxon>
        <taxon>Pseudomonadati</taxon>
        <taxon>Pseudomonadota</taxon>
        <taxon>Betaproteobacteria</taxon>
        <taxon>Burkholderiales</taxon>
        <taxon>Sphaerotilaceae</taxon>
        <taxon>Leptothrix</taxon>
    </lineage>
</organism>
<dbReference type="SUPFAM" id="SSF74650">
    <property type="entry name" value="Galactose mutarotase-like"/>
    <property type="match status" value="1"/>
</dbReference>
<dbReference type="PANTHER" id="PTHR22762:SF165">
    <property type="entry name" value="PUTATIVE (AFU_ORTHOLOGUE AFUA_1G06560)-RELATED"/>
    <property type="match status" value="1"/>
</dbReference>
<dbReference type="PANTHER" id="PTHR22762">
    <property type="entry name" value="ALPHA-GLUCOSIDASE"/>
    <property type="match status" value="1"/>
</dbReference>
<dbReference type="InterPro" id="IPR048395">
    <property type="entry name" value="Glyco_hydro_31_C"/>
</dbReference>
<evidence type="ECO:0000313" key="6">
    <source>
        <dbReference type="EMBL" id="ACB35475.1"/>
    </source>
</evidence>
<dbReference type="GO" id="GO:0030246">
    <property type="term" value="F:carbohydrate binding"/>
    <property type="evidence" value="ECO:0007669"/>
    <property type="project" value="InterPro"/>
</dbReference>
<evidence type="ECO:0000256" key="2">
    <source>
        <dbReference type="RuleBase" id="RU361185"/>
    </source>
</evidence>
<sequence length="821" mass="92550">MKALSAIRPIRRIHTLHTMRLDQPPRFALDTASTGNHLVLRAPDGAQAHVFVLEHDLLRLLVLPDGQLHFPRTWAIAPGLDDLPAEGRDRHDLSGFSLPDFELQHDAERVCVTTRDVRLTIVLDGLRCRWEARHLGEWQPAATDRSTQAYNFGWWDQRVYHYLERERGEMYFGLGERSGDANRAGQRYRMCNLDPMGYSARSTDPLYKHIPFYLTRKPASGLVYGLFYDTLSECSFDMGREMDNYHGPYRHFVAEHGDLDLYFIAGDGPAAVTRRYTWLTGRPVFTPRYALGYSGSTMSYTDAPDAQLRMGEFIARCSEHDIACESFHLSSGYTSIGNKRYVFNWNRDKFPDPAGFAASYLAAGVRLCANIKPALLHDHPRFGEAAEAGLLIRDPDGQPTAVQFWDDTGAYLDFTNPQTIAWWKQRVTESLLEPGIAATWNDNNEYEIWSRQARIHFFGEPRAAVEARPLQTLLMMQASHQAQREFAPDERPWLVSRSGAPGMQRHVQTWSGDNYTAWETLRYNIRMGLGLAISGVSNTGHDIGGFSGPAPGPELLLRWVQHGIFLPRFSIHSWNDDGSVNEPWMYPEITPRIRELIGLRARLTPYLYQLLWRSHGAYEPMIRPTFHDFPGDAQCWEESDDMLLGPDLLVASVVEPGATERRVWLPAGSEWLEFWTGRRHAGGQWLTLAAPLDSSEPPLLARAGCAIPLNLAPAHFGSSADVRGFQVFPLRLGRFEAECFEDDGHSHAWRSGAHGFWSLALDCSEQALHLQVQRRGPQPPAAQPLVVLLPADDPRALVVEGATIGAEERSGAWRSVTLDCA</sequence>
<name>B1Y1L3_LEPCP</name>
<dbReference type="SUPFAM" id="SSF51011">
    <property type="entry name" value="Glycosyl hydrolase domain"/>
    <property type="match status" value="1"/>
</dbReference>
<feature type="domain" description="Glycoside hydrolase family 31 TIM barrel" evidence="3">
    <location>
        <begin position="284"/>
        <end position="610"/>
    </location>
</feature>
<keyword evidence="7" id="KW-1185">Reference proteome</keyword>
<dbReference type="HOGENOM" id="CLU_000631_7_2_4"/>
<dbReference type="CDD" id="cd14752">
    <property type="entry name" value="GH31_N"/>
    <property type="match status" value="1"/>
</dbReference>
<evidence type="ECO:0000259" key="4">
    <source>
        <dbReference type="Pfam" id="PF13802"/>
    </source>
</evidence>
<protein>
    <submittedName>
        <fullName evidence="6">Alpha-glucosidase</fullName>
        <ecNumber evidence="6">3.2.1.20</ecNumber>
    </submittedName>
</protein>
<proteinExistence type="inferred from homology"/>
<evidence type="ECO:0000256" key="1">
    <source>
        <dbReference type="ARBA" id="ARBA00007806"/>
    </source>
</evidence>
<evidence type="ECO:0000259" key="3">
    <source>
        <dbReference type="Pfam" id="PF01055"/>
    </source>
</evidence>
<dbReference type="EMBL" id="CP001013">
    <property type="protein sequence ID" value="ACB35475.1"/>
    <property type="molecule type" value="Genomic_DNA"/>
</dbReference>
<dbReference type="eggNOG" id="COG1501">
    <property type="taxonomic scope" value="Bacteria"/>
</dbReference>
<evidence type="ECO:0000259" key="5">
    <source>
        <dbReference type="Pfam" id="PF21365"/>
    </source>
</evidence>
<dbReference type="InterPro" id="IPR017853">
    <property type="entry name" value="GH"/>
</dbReference>
<dbReference type="InterPro" id="IPR011013">
    <property type="entry name" value="Gal_mutarotase_sf_dom"/>
</dbReference>
<dbReference type="SUPFAM" id="SSF51445">
    <property type="entry name" value="(Trans)glycosidases"/>
    <property type="match status" value="1"/>
</dbReference>
<dbReference type="KEGG" id="lch:Lcho_3217"/>
<gene>
    <name evidence="6" type="ordered locus">Lcho_3217</name>
</gene>
<dbReference type="Gene3D" id="3.20.20.80">
    <property type="entry name" value="Glycosidases"/>
    <property type="match status" value="1"/>
</dbReference>
<comment type="similarity">
    <text evidence="1 2">Belongs to the glycosyl hydrolase 31 family.</text>
</comment>
<dbReference type="GO" id="GO:0004558">
    <property type="term" value="F:alpha-1,4-glucosidase activity"/>
    <property type="evidence" value="ECO:0007669"/>
    <property type="project" value="UniProtKB-EC"/>
</dbReference>
<dbReference type="Pfam" id="PF01055">
    <property type="entry name" value="Glyco_hydro_31_2nd"/>
    <property type="match status" value="1"/>
</dbReference>
<dbReference type="Pfam" id="PF13802">
    <property type="entry name" value="Gal_mutarotas_2"/>
    <property type="match status" value="1"/>
</dbReference>
<dbReference type="InterPro" id="IPR013780">
    <property type="entry name" value="Glyco_hydro_b"/>
</dbReference>
<dbReference type="GO" id="GO:0005975">
    <property type="term" value="P:carbohydrate metabolic process"/>
    <property type="evidence" value="ECO:0007669"/>
    <property type="project" value="InterPro"/>
</dbReference>
<evidence type="ECO:0000313" key="7">
    <source>
        <dbReference type="Proteomes" id="UP000001693"/>
    </source>
</evidence>
<keyword evidence="2 6" id="KW-0378">Hydrolase</keyword>
<dbReference type="EC" id="3.2.1.20" evidence="6"/>
<dbReference type="STRING" id="395495.Lcho_3217"/>
<dbReference type="Proteomes" id="UP000001693">
    <property type="component" value="Chromosome"/>
</dbReference>
<dbReference type="AlphaFoldDB" id="B1Y1L3"/>
<dbReference type="Pfam" id="PF21365">
    <property type="entry name" value="Glyco_hydro_31_3rd"/>
    <property type="match status" value="1"/>
</dbReference>
<dbReference type="Gene3D" id="2.60.40.1180">
    <property type="entry name" value="Golgi alpha-mannosidase II"/>
    <property type="match status" value="1"/>
</dbReference>
<reference evidence="6 7" key="1">
    <citation type="submission" date="2008-03" db="EMBL/GenBank/DDBJ databases">
        <title>Complete sequence of Leptothrix cholodnii SP-6.</title>
        <authorList>
            <consortium name="US DOE Joint Genome Institute"/>
            <person name="Copeland A."/>
            <person name="Lucas S."/>
            <person name="Lapidus A."/>
            <person name="Glavina del Rio T."/>
            <person name="Dalin E."/>
            <person name="Tice H."/>
            <person name="Bruce D."/>
            <person name="Goodwin L."/>
            <person name="Pitluck S."/>
            <person name="Chertkov O."/>
            <person name="Brettin T."/>
            <person name="Detter J.C."/>
            <person name="Han C."/>
            <person name="Kuske C.R."/>
            <person name="Schmutz J."/>
            <person name="Larimer F."/>
            <person name="Land M."/>
            <person name="Hauser L."/>
            <person name="Kyrpides N."/>
            <person name="Lykidis A."/>
            <person name="Emerson D."/>
            <person name="Richardson P."/>
        </authorList>
    </citation>
    <scope>NUCLEOTIDE SEQUENCE [LARGE SCALE GENOMIC DNA]</scope>
    <source>
        <strain evidence="7">ATCC 51168 / LMG 8142 / SP-6</strain>
    </source>
</reference>
<dbReference type="CAZy" id="GH31">
    <property type="family name" value="Glycoside Hydrolase Family 31"/>
</dbReference>
<keyword evidence="2 6" id="KW-0326">Glycosidase</keyword>
<dbReference type="InterPro" id="IPR025887">
    <property type="entry name" value="Glyco_hydro_31_N_dom"/>
</dbReference>
<feature type="domain" description="Glycoside hydrolase family 31 N-terminal" evidence="4">
    <location>
        <begin position="48"/>
        <end position="237"/>
    </location>
</feature>
<dbReference type="CDD" id="cd06599">
    <property type="entry name" value="GH31_glycosidase_Aec37"/>
    <property type="match status" value="1"/>
</dbReference>
<dbReference type="InterPro" id="IPR000322">
    <property type="entry name" value="Glyco_hydro_31_TIM"/>
</dbReference>
<dbReference type="Gene3D" id="2.60.40.1760">
    <property type="entry name" value="glycosyl hydrolase (family 31)"/>
    <property type="match status" value="1"/>
</dbReference>
<accession>B1Y1L3</accession>